<gene>
    <name evidence="4" type="ORF">A3770_01p04740</name>
    <name evidence="3" type="ORF">CPRI1469_LOCUS8281</name>
</gene>
<dbReference type="OrthoDB" id="285219at2759"/>
<evidence type="ECO:0000313" key="3">
    <source>
        <dbReference type="EMBL" id="CAD9719415.1"/>
    </source>
</evidence>
<name>A0A5B8MBY9_9CHLO</name>
<sequence length="109" mass="12293">MGSHEGEVRDDSNKESQQAAQALERVTDHVEERQLDENKVHKAMVALAEADKANREAQRKREKELAAVKISAEDVEVIANEFAIDKKAAELRLREMKGDLEAALKSYFD</sequence>
<evidence type="ECO:0000256" key="1">
    <source>
        <dbReference type="SAM" id="MobiDB-lite"/>
    </source>
</evidence>
<evidence type="ECO:0000259" key="2">
    <source>
        <dbReference type="Pfam" id="PF19026"/>
    </source>
</evidence>
<dbReference type="Proteomes" id="UP000316726">
    <property type="component" value="Chromosome 1"/>
</dbReference>
<dbReference type="PANTHER" id="PTHR31184">
    <property type="entry name" value="HUNTINGTIN-INTERACTING PROTEIN K FAMILY MEMBER"/>
    <property type="match status" value="1"/>
</dbReference>
<dbReference type="STRING" id="1764295.A0A5B8MBY9"/>
<dbReference type="Pfam" id="PF19026">
    <property type="entry name" value="UBA_HYPK"/>
    <property type="match status" value="1"/>
</dbReference>
<protein>
    <recommendedName>
        <fullName evidence="2">Nascent polypeptide-associated complex subunit alpha-like UBA domain-containing protein</fullName>
    </recommendedName>
</protein>
<evidence type="ECO:0000313" key="5">
    <source>
        <dbReference type="Proteomes" id="UP000316726"/>
    </source>
</evidence>
<evidence type="ECO:0000313" key="4">
    <source>
        <dbReference type="EMBL" id="QDZ17956.1"/>
    </source>
</evidence>
<dbReference type="CDD" id="cd14361">
    <property type="entry name" value="UBA_HYPK"/>
    <property type="match status" value="1"/>
</dbReference>
<feature type="domain" description="Nascent polypeptide-associated complex subunit alpha-like UBA" evidence="2">
    <location>
        <begin position="68"/>
        <end position="107"/>
    </location>
</feature>
<proteinExistence type="predicted"/>
<organism evidence="4 5">
    <name type="scientific">Chloropicon primus</name>
    <dbReference type="NCBI Taxonomy" id="1764295"/>
    <lineage>
        <taxon>Eukaryota</taxon>
        <taxon>Viridiplantae</taxon>
        <taxon>Chlorophyta</taxon>
        <taxon>Chloropicophyceae</taxon>
        <taxon>Chloropicales</taxon>
        <taxon>Chloropicaceae</taxon>
        <taxon>Chloropicon</taxon>
    </lineage>
</organism>
<keyword evidence="5" id="KW-1185">Reference proteome</keyword>
<reference evidence="4 5" key="1">
    <citation type="submission" date="2018-07" db="EMBL/GenBank/DDBJ databases">
        <title>The complete nuclear genome of the prasinophyte Chloropicon primus (CCMP1205).</title>
        <authorList>
            <person name="Pombert J.-F."/>
            <person name="Otis C."/>
            <person name="Turmel M."/>
            <person name="Lemieux C."/>
        </authorList>
    </citation>
    <scope>NUCLEOTIDE SEQUENCE [LARGE SCALE GENOMIC DNA]</scope>
    <source>
        <strain evidence="4 5">CCMP1205</strain>
    </source>
</reference>
<dbReference type="EMBL" id="HBHL01012631">
    <property type="protein sequence ID" value="CAD9719415.1"/>
    <property type="molecule type" value="Transcribed_RNA"/>
</dbReference>
<dbReference type="GO" id="GO:0050821">
    <property type="term" value="P:protein stabilization"/>
    <property type="evidence" value="ECO:0007669"/>
    <property type="project" value="TreeGrafter"/>
</dbReference>
<feature type="compositionally biased region" description="Basic and acidic residues" evidence="1">
    <location>
        <begin position="1"/>
        <end position="14"/>
    </location>
</feature>
<dbReference type="EMBL" id="CP031034">
    <property type="protein sequence ID" value="QDZ17956.1"/>
    <property type="molecule type" value="Genomic_DNA"/>
</dbReference>
<dbReference type="AlphaFoldDB" id="A0A5B8MBY9"/>
<accession>A0A5B8MBY9</accession>
<feature type="region of interest" description="Disordered" evidence="1">
    <location>
        <begin position="1"/>
        <end position="25"/>
    </location>
</feature>
<dbReference type="InterPro" id="IPR044034">
    <property type="entry name" value="NAC-like_UBA"/>
</dbReference>
<reference evidence="3" key="2">
    <citation type="submission" date="2021-01" db="EMBL/GenBank/DDBJ databases">
        <authorList>
            <person name="Corre E."/>
            <person name="Pelletier E."/>
            <person name="Niang G."/>
            <person name="Scheremetjew M."/>
            <person name="Finn R."/>
            <person name="Kale V."/>
            <person name="Holt S."/>
            <person name="Cochrane G."/>
            <person name="Meng A."/>
            <person name="Brown T."/>
            <person name="Cohen L."/>
        </authorList>
    </citation>
    <scope>NUCLEOTIDE SEQUENCE</scope>
    <source>
        <strain evidence="3">CCMP1205</strain>
    </source>
</reference>
<dbReference type="InterPro" id="IPR052617">
    <property type="entry name" value="Huntingtin-int_K"/>
</dbReference>
<dbReference type="PANTHER" id="PTHR31184:SF2">
    <property type="entry name" value="HUNTINGTIN-INTERACTING PROTEIN K"/>
    <property type="match status" value="1"/>
</dbReference>
<dbReference type="InterPro" id="IPR038922">
    <property type="entry name" value="HYPK_UBA"/>
</dbReference>